<dbReference type="PANTHER" id="PTHR34220">
    <property type="entry name" value="SENSOR HISTIDINE KINASE YPDA"/>
    <property type="match status" value="1"/>
</dbReference>
<evidence type="ECO:0000256" key="1">
    <source>
        <dbReference type="ARBA" id="ARBA00004651"/>
    </source>
</evidence>
<dbReference type="CDD" id="cd06225">
    <property type="entry name" value="HAMP"/>
    <property type="match status" value="1"/>
</dbReference>
<dbReference type="PANTHER" id="PTHR34220:SF7">
    <property type="entry name" value="SENSOR HISTIDINE KINASE YPDA"/>
    <property type="match status" value="1"/>
</dbReference>
<comment type="subcellular location">
    <subcellularLocation>
        <location evidence="1">Cell membrane</location>
        <topology evidence="1">Multi-pass membrane protein</topology>
    </subcellularLocation>
</comment>
<dbReference type="SMART" id="SM00304">
    <property type="entry name" value="HAMP"/>
    <property type="match status" value="1"/>
</dbReference>
<evidence type="ECO:0000256" key="6">
    <source>
        <dbReference type="SAM" id="Phobius"/>
    </source>
</evidence>
<sequence>MQTGNSNAGGDELIKFPAQSWRSSIFARLILTYLMFVLPLILLGMYLYNWSYDNASQEISSSTERRLVRYLEELNREIEWMELQQFDIVEDRKLNRLAILWEMMDQVDRRDTLNYLSERLATFKNSSVYIKNVHVHIRAIGKSISATHGIDDYNSDSYNYFSSGVQGKGTRFMVKEGEMNLSAARLSGKKGEAPLFVVQVELDTEQFQNALTQLNLYPESGSFLMEEKTGHIITDLSQRDFILTAYRDHIIKGDHGAFQVRVEGTRYYVSQSRLEPLGLSVATYLPEESVKRPLSKFYHWAWLFAITSFVAITAFLYSGYRLIHIPLLLLVKRFKKMETGVLDIPIVHKRKDEFGFLYIRFNQMLEKLQLLIDRDFKKTMMMQRAELKQLQSQINPHFLYNSFFILNSLARTGDTERIEQFTNMLGEYFRFITRNETDQVRLEEEAAHSRTYTEIQKLRFSRRIQADFGDMPSAMERICVPRLIIQPIIENAYEHSLEKMTSQGMLRVRFDIKDNIAEISVEDNAHELEDHQIEALQHRLLEKSDSDEVTGLMNIHRRLVLTYGEESGLFLTRSELSGLKVTIRIHMEGREGGCIDF</sequence>
<dbReference type="InterPro" id="IPR050640">
    <property type="entry name" value="Bact_2-comp_sensor_kinase"/>
</dbReference>
<evidence type="ECO:0000259" key="7">
    <source>
        <dbReference type="PROSITE" id="PS50885"/>
    </source>
</evidence>
<keyword evidence="5 6" id="KW-0472">Membrane</keyword>
<dbReference type="Gene3D" id="6.10.340.10">
    <property type="match status" value="1"/>
</dbReference>
<evidence type="ECO:0000256" key="5">
    <source>
        <dbReference type="ARBA" id="ARBA00023136"/>
    </source>
</evidence>
<keyword evidence="6" id="KW-0812">Transmembrane</keyword>
<dbReference type="Proteomes" id="UP001174205">
    <property type="component" value="Unassembled WGS sequence"/>
</dbReference>
<dbReference type="PROSITE" id="PS50885">
    <property type="entry name" value="HAMP"/>
    <property type="match status" value="1"/>
</dbReference>
<dbReference type="Gene3D" id="3.30.565.10">
    <property type="entry name" value="Histidine kinase-like ATPase, C-terminal domain"/>
    <property type="match status" value="1"/>
</dbReference>
<reference evidence="8" key="1">
    <citation type="submission" date="2023-03" db="EMBL/GenBank/DDBJ databases">
        <title>MT1 and MT2 Draft Genomes of Novel Species.</title>
        <authorList>
            <person name="Venkateswaran K."/>
        </authorList>
    </citation>
    <scope>NUCLEOTIDE SEQUENCE</scope>
    <source>
        <strain evidence="8">F6_3S_P_1C</strain>
    </source>
</reference>
<evidence type="ECO:0000256" key="4">
    <source>
        <dbReference type="ARBA" id="ARBA00022679"/>
    </source>
</evidence>
<dbReference type="InterPro" id="IPR010559">
    <property type="entry name" value="Sig_transdc_His_kin_internal"/>
</dbReference>
<dbReference type="EMBL" id="JAROCD010000008">
    <property type="protein sequence ID" value="MDN4602946.1"/>
    <property type="molecule type" value="Genomic_DNA"/>
</dbReference>
<comment type="caution">
    <text evidence="8">The sequence shown here is derived from an EMBL/GenBank/DDBJ whole genome shotgun (WGS) entry which is preliminary data.</text>
</comment>
<feature type="transmembrane region" description="Helical" evidence="6">
    <location>
        <begin position="300"/>
        <end position="320"/>
    </location>
</feature>
<keyword evidence="9" id="KW-1185">Reference proteome</keyword>
<dbReference type="SUPFAM" id="SSF55874">
    <property type="entry name" value="ATPase domain of HSP90 chaperone/DNA topoisomerase II/histidine kinase"/>
    <property type="match status" value="1"/>
</dbReference>
<dbReference type="SUPFAM" id="SSF158472">
    <property type="entry name" value="HAMP domain-like"/>
    <property type="match status" value="1"/>
</dbReference>
<keyword evidence="2" id="KW-1003">Cell membrane</keyword>
<evidence type="ECO:0000313" key="8">
    <source>
        <dbReference type="EMBL" id="MDN4602946.1"/>
    </source>
</evidence>
<evidence type="ECO:0000256" key="2">
    <source>
        <dbReference type="ARBA" id="ARBA00022475"/>
    </source>
</evidence>
<organism evidence="8 9">
    <name type="scientific">Paenibacillus vandeheii</name>
    <dbReference type="NCBI Taxonomy" id="3035917"/>
    <lineage>
        <taxon>Bacteria</taxon>
        <taxon>Bacillati</taxon>
        <taxon>Bacillota</taxon>
        <taxon>Bacilli</taxon>
        <taxon>Bacillales</taxon>
        <taxon>Paenibacillaceae</taxon>
        <taxon>Paenibacillus</taxon>
    </lineage>
</organism>
<dbReference type="GO" id="GO:0016301">
    <property type="term" value="F:kinase activity"/>
    <property type="evidence" value="ECO:0007669"/>
    <property type="project" value="UniProtKB-KW"/>
</dbReference>
<name>A0ABT8JCX5_9BACL</name>
<dbReference type="Pfam" id="PF06580">
    <property type="entry name" value="His_kinase"/>
    <property type="match status" value="1"/>
</dbReference>
<accession>A0ABT8JCX5</accession>
<keyword evidence="8" id="KW-0418">Kinase</keyword>
<evidence type="ECO:0000256" key="3">
    <source>
        <dbReference type="ARBA" id="ARBA00022553"/>
    </source>
</evidence>
<gene>
    <name evidence="8" type="ORF">P5G61_17035</name>
</gene>
<protein>
    <submittedName>
        <fullName evidence="8">Histidine kinase</fullName>
    </submittedName>
</protein>
<keyword evidence="4" id="KW-0808">Transferase</keyword>
<keyword evidence="3" id="KW-0597">Phosphoprotein</keyword>
<proteinExistence type="predicted"/>
<dbReference type="InterPro" id="IPR003660">
    <property type="entry name" value="HAMP_dom"/>
</dbReference>
<dbReference type="Pfam" id="PF00672">
    <property type="entry name" value="HAMP"/>
    <property type="match status" value="1"/>
</dbReference>
<evidence type="ECO:0000313" key="9">
    <source>
        <dbReference type="Proteomes" id="UP001174205"/>
    </source>
</evidence>
<feature type="domain" description="HAMP" evidence="7">
    <location>
        <begin position="321"/>
        <end position="373"/>
    </location>
</feature>
<keyword evidence="6" id="KW-1133">Transmembrane helix</keyword>
<feature type="transmembrane region" description="Helical" evidence="6">
    <location>
        <begin position="25"/>
        <end position="48"/>
    </location>
</feature>
<dbReference type="InterPro" id="IPR036890">
    <property type="entry name" value="HATPase_C_sf"/>
</dbReference>